<comment type="caution">
    <text evidence="10">The sequence shown here is derived from an EMBL/GenBank/DDBJ whole genome shotgun (WGS) entry which is preliminary data.</text>
</comment>
<dbReference type="PANTHER" id="PTHR23502:SF68">
    <property type="entry name" value="MULTIDRUG TRANSPORTER, PUTATIVE (AFU_ORTHOLOGUE AFUA_3G01120)-RELATED"/>
    <property type="match status" value="1"/>
</dbReference>
<keyword evidence="4 8" id="KW-1133">Transmembrane helix</keyword>
<feature type="transmembrane region" description="Helical" evidence="8">
    <location>
        <begin position="480"/>
        <end position="503"/>
    </location>
</feature>
<gene>
    <name evidence="10" type="ORF">FEQUK3_LOCUS9011</name>
</gene>
<feature type="compositionally biased region" description="Basic and acidic residues" evidence="7">
    <location>
        <begin position="1"/>
        <end position="30"/>
    </location>
</feature>
<dbReference type="InterPro" id="IPR020846">
    <property type="entry name" value="MFS_dom"/>
</dbReference>
<organism evidence="10 11">
    <name type="scientific">Fusarium equiseti</name>
    <name type="common">Fusarium scirpi</name>
    <dbReference type="NCBI Taxonomy" id="61235"/>
    <lineage>
        <taxon>Eukaryota</taxon>
        <taxon>Fungi</taxon>
        <taxon>Dikarya</taxon>
        <taxon>Ascomycota</taxon>
        <taxon>Pezizomycotina</taxon>
        <taxon>Sordariomycetes</taxon>
        <taxon>Hypocreomycetidae</taxon>
        <taxon>Hypocreales</taxon>
        <taxon>Nectriaceae</taxon>
        <taxon>Fusarium</taxon>
        <taxon>Fusarium incarnatum-equiseti species complex</taxon>
    </lineage>
</organism>
<dbReference type="Proteomes" id="UP000693738">
    <property type="component" value="Unassembled WGS sequence"/>
</dbReference>
<feature type="transmembrane region" description="Helical" evidence="8">
    <location>
        <begin position="425"/>
        <end position="443"/>
    </location>
</feature>
<evidence type="ECO:0000256" key="6">
    <source>
        <dbReference type="ARBA" id="ARBA00023180"/>
    </source>
</evidence>
<evidence type="ECO:0000256" key="7">
    <source>
        <dbReference type="SAM" id="MobiDB-lite"/>
    </source>
</evidence>
<feature type="transmembrane region" description="Helical" evidence="8">
    <location>
        <begin position="328"/>
        <end position="351"/>
    </location>
</feature>
<feature type="transmembrane region" description="Helical" evidence="8">
    <location>
        <begin position="449"/>
        <end position="468"/>
    </location>
</feature>
<feature type="transmembrane region" description="Helical" evidence="8">
    <location>
        <begin position="227"/>
        <end position="247"/>
    </location>
</feature>
<evidence type="ECO:0000256" key="5">
    <source>
        <dbReference type="ARBA" id="ARBA00023136"/>
    </source>
</evidence>
<keyword evidence="6" id="KW-0325">Glycoprotein</keyword>
<proteinExistence type="inferred from homology"/>
<dbReference type="EMBL" id="CAJSTJ010000155">
    <property type="protein sequence ID" value="CAG7563305.1"/>
    <property type="molecule type" value="Genomic_DNA"/>
</dbReference>
<dbReference type="AlphaFoldDB" id="A0A8J2IZ19"/>
<evidence type="ECO:0000259" key="9">
    <source>
        <dbReference type="PROSITE" id="PS50850"/>
    </source>
</evidence>
<feature type="transmembrane region" description="Helical" evidence="8">
    <location>
        <begin position="170"/>
        <end position="190"/>
    </location>
</feature>
<protein>
    <recommendedName>
        <fullName evidence="9">Major facilitator superfamily (MFS) profile domain-containing protein</fullName>
    </recommendedName>
</protein>
<evidence type="ECO:0000256" key="2">
    <source>
        <dbReference type="ARBA" id="ARBA00008335"/>
    </source>
</evidence>
<feature type="transmembrane region" description="Helical" evidence="8">
    <location>
        <begin position="102"/>
        <end position="120"/>
    </location>
</feature>
<keyword evidence="5 8" id="KW-0472">Membrane</keyword>
<feature type="transmembrane region" description="Helical" evidence="8">
    <location>
        <begin position="259"/>
        <end position="278"/>
    </location>
</feature>
<feature type="transmembrane region" description="Helical" evidence="8">
    <location>
        <begin position="515"/>
        <end position="535"/>
    </location>
</feature>
<feature type="domain" description="Major facilitator superfamily (MFS) profile" evidence="9">
    <location>
        <begin position="104"/>
        <end position="541"/>
    </location>
</feature>
<dbReference type="InterPro" id="IPR011701">
    <property type="entry name" value="MFS"/>
</dbReference>
<feature type="compositionally biased region" description="Basic and acidic residues" evidence="7">
    <location>
        <begin position="60"/>
        <end position="70"/>
    </location>
</feature>
<evidence type="ECO:0000256" key="1">
    <source>
        <dbReference type="ARBA" id="ARBA00004141"/>
    </source>
</evidence>
<feature type="transmembrane region" description="Helical" evidence="8">
    <location>
        <begin position="371"/>
        <end position="391"/>
    </location>
</feature>
<keyword evidence="3 8" id="KW-0812">Transmembrane</keyword>
<reference evidence="10" key="1">
    <citation type="submission" date="2021-05" db="EMBL/GenBank/DDBJ databases">
        <authorList>
            <person name="Khan N."/>
        </authorList>
    </citation>
    <scope>NUCLEOTIDE SEQUENCE</scope>
</reference>
<evidence type="ECO:0000256" key="3">
    <source>
        <dbReference type="ARBA" id="ARBA00022692"/>
    </source>
</evidence>
<feature type="transmembrane region" description="Helical" evidence="8">
    <location>
        <begin position="140"/>
        <end position="163"/>
    </location>
</feature>
<dbReference type="GO" id="GO:0022857">
    <property type="term" value="F:transmembrane transporter activity"/>
    <property type="evidence" value="ECO:0007669"/>
    <property type="project" value="InterPro"/>
</dbReference>
<dbReference type="Pfam" id="PF07690">
    <property type="entry name" value="MFS_1"/>
    <property type="match status" value="1"/>
</dbReference>
<comment type="subcellular location">
    <subcellularLocation>
        <location evidence="1">Membrane</location>
        <topology evidence="1">Multi-pass membrane protein</topology>
    </subcellularLocation>
</comment>
<accession>A0A8J2IZ19</accession>
<evidence type="ECO:0000313" key="10">
    <source>
        <dbReference type="EMBL" id="CAG7563305.1"/>
    </source>
</evidence>
<evidence type="ECO:0000256" key="8">
    <source>
        <dbReference type="SAM" id="Phobius"/>
    </source>
</evidence>
<dbReference type="PANTHER" id="PTHR23502">
    <property type="entry name" value="MAJOR FACILITATOR SUPERFAMILY"/>
    <property type="match status" value="1"/>
</dbReference>
<feature type="region of interest" description="Disordered" evidence="7">
    <location>
        <begin position="1"/>
        <end position="82"/>
    </location>
</feature>
<feature type="transmembrane region" description="Helical" evidence="8">
    <location>
        <begin position="196"/>
        <end position="215"/>
    </location>
</feature>
<dbReference type="PROSITE" id="PS50850">
    <property type="entry name" value="MFS"/>
    <property type="match status" value="1"/>
</dbReference>
<dbReference type="CDD" id="cd17323">
    <property type="entry name" value="MFS_Tpo1_MDR_like"/>
    <property type="match status" value="1"/>
</dbReference>
<comment type="similarity">
    <text evidence="2">Belongs to the major facilitator superfamily.</text>
</comment>
<name>A0A8J2IZ19_FUSEQ</name>
<dbReference type="GO" id="GO:0016020">
    <property type="term" value="C:membrane"/>
    <property type="evidence" value="ECO:0007669"/>
    <property type="project" value="UniProtKB-SubCell"/>
</dbReference>
<evidence type="ECO:0000256" key="4">
    <source>
        <dbReference type="ARBA" id="ARBA00022989"/>
    </source>
</evidence>
<dbReference type="FunFam" id="1.20.1250.20:FF:000011">
    <property type="entry name" value="MFS multidrug transporter, putative"/>
    <property type="match status" value="1"/>
</dbReference>
<sequence>MTKEDDHSLTREPTREEKTAEAIAEGHDADIPSNIGFVPTEADERRRASLASRRASHASKIRDAEVRDAEEGSQTQSESDIVWWDGDKDRQNPYNFATWKKVLNCVLVSALTFVTPLASSMFAPGVPQLMVEFGSTSSELASFCVSVYVLGFAAGPMIFAPLSELYGRQIVYHCCNVGFIVFVIACAKAPTLSSLIAFRFLSGTFGSAPITNGGGTIADMIVQEKRGAAMASFSIGPLLGPIVGPVVGGVVTDALGWRWVFWIIAIMSGVLSVVFFFASEETYAPVILARKTKKLQKETGNDRLRSKLDAGLSTADYFKRGILRPFKMLALSPISIICGVYVGLAYAYLYILFTSLTPLFMRIYHFNTINAGLTFLGLGVGSMIGVAYFSASSDKYMKKKAAIAKEQGIVDPAETMKPEYRLPPLRIGAILLPIGFFIYGWTAEYKTHWIAPILGTMVIGVGNLVIFMSLQMYLIDTFTVYAASALAANAVMRSIAGAVLPLAGLPMYEKLGMGWGNSLLGFVAAALIPAPWLFIKYGEYLRKRFEIKDL</sequence>
<evidence type="ECO:0000313" key="11">
    <source>
        <dbReference type="Proteomes" id="UP000693738"/>
    </source>
</evidence>